<evidence type="ECO:0000313" key="4">
    <source>
        <dbReference type="Proteomes" id="UP001527866"/>
    </source>
</evidence>
<dbReference type="Pfam" id="PF05685">
    <property type="entry name" value="Uma2"/>
    <property type="match status" value="1"/>
</dbReference>
<dbReference type="GO" id="GO:0004519">
    <property type="term" value="F:endonuclease activity"/>
    <property type="evidence" value="ECO:0007669"/>
    <property type="project" value="UniProtKB-KW"/>
</dbReference>
<dbReference type="InterPro" id="IPR008538">
    <property type="entry name" value="Uma2"/>
</dbReference>
<organism evidence="3 4">
    <name type="scientific">Nocardiopsis endophytica</name>
    <dbReference type="NCBI Taxonomy" id="3018445"/>
    <lineage>
        <taxon>Bacteria</taxon>
        <taxon>Bacillati</taxon>
        <taxon>Actinomycetota</taxon>
        <taxon>Actinomycetes</taxon>
        <taxon>Streptosporangiales</taxon>
        <taxon>Nocardiopsidaceae</taxon>
        <taxon>Nocardiopsis</taxon>
    </lineage>
</organism>
<evidence type="ECO:0000256" key="1">
    <source>
        <dbReference type="SAM" id="MobiDB-lite"/>
    </source>
</evidence>
<dbReference type="Proteomes" id="UP001527866">
    <property type="component" value="Unassembled WGS sequence"/>
</dbReference>
<dbReference type="SUPFAM" id="SSF52980">
    <property type="entry name" value="Restriction endonuclease-like"/>
    <property type="match status" value="1"/>
</dbReference>
<keyword evidence="4" id="KW-1185">Reference proteome</keyword>
<accession>A0ABT4UFI0</accession>
<protein>
    <submittedName>
        <fullName evidence="3">Uma2 family endonuclease</fullName>
    </submittedName>
</protein>
<keyword evidence="3" id="KW-0255">Endonuclease</keyword>
<keyword evidence="3" id="KW-0540">Nuclease</keyword>
<dbReference type="EMBL" id="JAQFWQ010000171">
    <property type="protein sequence ID" value="MDA2815112.1"/>
    <property type="molecule type" value="Genomic_DNA"/>
</dbReference>
<name>A0ABT4UFI0_9ACTN</name>
<sequence>MPPSTPDPQPSDALGAAGSGARASAAASSRPPTRRGKHAGTVRLLRCRIEPILPSGLAPYEVSSIALSDDEHDYVTPDLAILPVEWDEDESWLVSPRDVALAVEVIAYSETPESSGGNNGRYARAGVEVLLVIDPGAGEWSLFTRPKDGVYQDRVDGVYGQLIELPSPLPSPLGTSALPIYGS</sequence>
<dbReference type="InterPro" id="IPR012296">
    <property type="entry name" value="Nuclease_put_TT1808"/>
</dbReference>
<dbReference type="InterPro" id="IPR011335">
    <property type="entry name" value="Restrct_endonuc-II-like"/>
</dbReference>
<dbReference type="RefSeq" id="WP_270690723.1">
    <property type="nucleotide sequence ID" value="NZ_JAQFWQ010000171.1"/>
</dbReference>
<dbReference type="CDD" id="cd06260">
    <property type="entry name" value="DUF820-like"/>
    <property type="match status" value="1"/>
</dbReference>
<proteinExistence type="predicted"/>
<gene>
    <name evidence="3" type="ORF">O4J56_31010</name>
</gene>
<reference evidence="3 4" key="1">
    <citation type="submission" date="2023-01" db="EMBL/GenBank/DDBJ databases">
        <title>Draft genome sequence of Nocardiopsis sp. RSe5-2 isolated from halophytes.</title>
        <authorList>
            <person name="Duangmal K."/>
            <person name="Chantavorakit T."/>
        </authorList>
    </citation>
    <scope>NUCLEOTIDE SEQUENCE [LARGE SCALE GENOMIC DNA]</scope>
    <source>
        <strain evidence="3 4">RSe5-2</strain>
    </source>
</reference>
<feature type="compositionally biased region" description="Low complexity" evidence="1">
    <location>
        <begin position="15"/>
        <end position="31"/>
    </location>
</feature>
<feature type="domain" description="Putative restriction endonuclease" evidence="2">
    <location>
        <begin position="31"/>
        <end position="170"/>
    </location>
</feature>
<feature type="region of interest" description="Disordered" evidence="1">
    <location>
        <begin position="1"/>
        <end position="39"/>
    </location>
</feature>
<evidence type="ECO:0000313" key="3">
    <source>
        <dbReference type="EMBL" id="MDA2815112.1"/>
    </source>
</evidence>
<dbReference type="Gene3D" id="3.90.1570.10">
    <property type="entry name" value="tt1808, chain A"/>
    <property type="match status" value="1"/>
</dbReference>
<keyword evidence="3" id="KW-0378">Hydrolase</keyword>
<comment type="caution">
    <text evidence="3">The sequence shown here is derived from an EMBL/GenBank/DDBJ whole genome shotgun (WGS) entry which is preliminary data.</text>
</comment>
<evidence type="ECO:0000259" key="2">
    <source>
        <dbReference type="Pfam" id="PF05685"/>
    </source>
</evidence>